<dbReference type="GO" id="GO:0000785">
    <property type="term" value="C:chromatin"/>
    <property type="evidence" value="ECO:0007669"/>
    <property type="project" value="UniProtKB-ARBA"/>
</dbReference>
<feature type="compositionally biased region" description="Acidic residues" evidence="6">
    <location>
        <begin position="963"/>
        <end position="995"/>
    </location>
</feature>
<feature type="domain" description="WAC" evidence="8">
    <location>
        <begin position="25"/>
        <end position="134"/>
    </location>
</feature>
<dbReference type="SMART" id="SM00571">
    <property type="entry name" value="DDT"/>
    <property type="match status" value="1"/>
</dbReference>
<protein>
    <submittedName>
        <fullName evidence="9">DEBR0S3_15742g1_1</fullName>
    </submittedName>
</protein>
<organism evidence="9 10">
    <name type="scientific">Dekkera bruxellensis</name>
    <name type="common">Brettanomyces custersii</name>
    <dbReference type="NCBI Taxonomy" id="5007"/>
    <lineage>
        <taxon>Eukaryota</taxon>
        <taxon>Fungi</taxon>
        <taxon>Dikarya</taxon>
        <taxon>Ascomycota</taxon>
        <taxon>Saccharomycotina</taxon>
        <taxon>Pichiomycetes</taxon>
        <taxon>Pichiales</taxon>
        <taxon>Pichiaceae</taxon>
        <taxon>Brettanomyces</taxon>
    </lineage>
</organism>
<keyword evidence="2 5" id="KW-0175">Coiled coil</keyword>
<evidence type="ECO:0000256" key="2">
    <source>
        <dbReference type="ARBA" id="ARBA00023054"/>
    </source>
</evidence>
<dbReference type="GO" id="GO:0000781">
    <property type="term" value="C:chromosome, telomeric region"/>
    <property type="evidence" value="ECO:0007669"/>
    <property type="project" value="GOC"/>
</dbReference>
<dbReference type="Pfam" id="PF15612">
    <property type="entry name" value="WHIM1"/>
    <property type="match status" value="1"/>
</dbReference>
<feature type="compositionally biased region" description="Basic and acidic residues" evidence="6">
    <location>
        <begin position="615"/>
        <end position="634"/>
    </location>
</feature>
<feature type="region of interest" description="Disordered" evidence="6">
    <location>
        <begin position="253"/>
        <end position="317"/>
    </location>
</feature>
<feature type="domain" description="DDT" evidence="7">
    <location>
        <begin position="529"/>
        <end position="592"/>
    </location>
</feature>
<dbReference type="PROSITE" id="PS51136">
    <property type="entry name" value="WAC"/>
    <property type="match status" value="1"/>
</dbReference>
<feature type="coiled-coil region" evidence="5">
    <location>
        <begin position="897"/>
        <end position="931"/>
    </location>
</feature>
<feature type="region of interest" description="Disordered" evidence="6">
    <location>
        <begin position="1360"/>
        <end position="1388"/>
    </location>
</feature>
<name>A0A7D9CZT9_DEKBR</name>
<dbReference type="Pfam" id="PF02791">
    <property type="entry name" value="DDT"/>
    <property type="match status" value="1"/>
</dbReference>
<evidence type="ECO:0000256" key="5">
    <source>
        <dbReference type="SAM" id="Coils"/>
    </source>
</evidence>
<feature type="compositionally biased region" description="Acidic residues" evidence="6">
    <location>
        <begin position="1255"/>
        <end position="1266"/>
    </location>
</feature>
<dbReference type="PANTHER" id="PTHR32075">
    <property type="entry name" value="ISWI CHROMATIN-REMODELING COMPLEX SUBUNIT YPL216W-RELATED"/>
    <property type="match status" value="1"/>
</dbReference>
<evidence type="ECO:0000313" key="10">
    <source>
        <dbReference type="Proteomes" id="UP000478008"/>
    </source>
</evidence>
<evidence type="ECO:0000256" key="6">
    <source>
        <dbReference type="SAM" id="MobiDB-lite"/>
    </source>
</evidence>
<feature type="region of interest" description="Disordered" evidence="6">
    <location>
        <begin position="599"/>
        <end position="701"/>
    </location>
</feature>
<dbReference type="InterPro" id="IPR013136">
    <property type="entry name" value="WSTF_Acf1_Cbp146"/>
</dbReference>
<evidence type="ECO:0000313" key="9">
    <source>
        <dbReference type="EMBL" id="VUG18610.1"/>
    </source>
</evidence>
<dbReference type="EMBL" id="CABFWN010000003">
    <property type="protein sequence ID" value="VUG18610.1"/>
    <property type="molecule type" value="Genomic_DNA"/>
</dbReference>
<dbReference type="InterPro" id="IPR018501">
    <property type="entry name" value="DDT_dom"/>
</dbReference>
<feature type="compositionally biased region" description="Basic and acidic residues" evidence="6">
    <location>
        <begin position="853"/>
        <end position="864"/>
    </location>
</feature>
<dbReference type="Pfam" id="PF15613">
    <property type="entry name" value="WSD"/>
    <property type="match status" value="1"/>
</dbReference>
<evidence type="ECO:0000259" key="8">
    <source>
        <dbReference type="PROSITE" id="PS51136"/>
    </source>
</evidence>
<dbReference type="InterPro" id="IPR028941">
    <property type="entry name" value="WHIM2_dom"/>
</dbReference>
<feature type="compositionally biased region" description="Basic and acidic residues" evidence="6">
    <location>
        <begin position="1363"/>
        <end position="1378"/>
    </location>
</feature>
<dbReference type="Pfam" id="PF10537">
    <property type="entry name" value="WAC_Acf1_DNA_bd"/>
    <property type="match status" value="1"/>
</dbReference>
<dbReference type="Gene3D" id="3.40.50.10190">
    <property type="entry name" value="BRCT domain"/>
    <property type="match status" value="1"/>
</dbReference>
<keyword evidence="3 4" id="KW-0539">Nucleus</keyword>
<dbReference type="Proteomes" id="UP000478008">
    <property type="component" value="Unassembled WGS sequence"/>
</dbReference>
<evidence type="ECO:0000256" key="3">
    <source>
        <dbReference type="ARBA" id="ARBA00023242"/>
    </source>
</evidence>
<feature type="compositionally biased region" description="Basic and acidic residues" evidence="6">
    <location>
        <begin position="652"/>
        <end position="665"/>
    </location>
</feature>
<dbReference type="PANTHER" id="PTHR32075:SF6">
    <property type="entry name" value="ISWI CHROMATIN-REMODELING COMPLEX SUBUNIT YPL216W-RELATED"/>
    <property type="match status" value="1"/>
</dbReference>
<proteinExistence type="predicted"/>
<feature type="compositionally biased region" description="Basic and acidic residues" evidence="6">
    <location>
        <begin position="1292"/>
        <end position="1302"/>
    </location>
</feature>
<reference evidence="9 10" key="1">
    <citation type="submission" date="2019-07" db="EMBL/GenBank/DDBJ databases">
        <authorList>
            <person name="Friedrich A."/>
            <person name="Schacherer J."/>
        </authorList>
    </citation>
    <scope>NUCLEOTIDE SEQUENCE [LARGE SCALE GENOMIC DNA]</scope>
</reference>
<feature type="compositionally biased region" description="Acidic residues" evidence="6">
    <location>
        <begin position="600"/>
        <end position="614"/>
    </location>
</feature>
<feature type="compositionally biased region" description="Basic residues" evidence="6">
    <location>
        <begin position="1379"/>
        <end position="1388"/>
    </location>
</feature>
<dbReference type="PROSITE" id="PS50827">
    <property type="entry name" value="DDT"/>
    <property type="match status" value="1"/>
</dbReference>
<feature type="compositionally biased region" description="Basic and acidic residues" evidence="6">
    <location>
        <begin position="1037"/>
        <end position="1079"/>
    </location>
</feature>
<dbReference type="InterPro" id="IPR028942">
    <property type="entry name" value="WHIM1_dom"/>
</dbReference>
<comment type="subcellular location">
    <subcellularLocation>
        <location evidence="1 4">Nucleus</location>
    </subcellularLocation>
</comment>
<feature type="compositionally biased region" description="Polar residues" evidence="6">
    <location>
        <begin position="253"/>
        <end position="266"/>
    </location>
</feature>
<feature type="region of interest" description="Disordered" evidence="6">
    <location>
        <begin position="1235"/>
        <end position="1317"/>
    </location>
</feature>
<gene>
    <name evidence="9" type="ORF">DEBR0S3_15742G</name>
</gene>
<evidence type="ECO:0000256" key="1">
    <source>
        <dbReference type="ARBA" id="ARBA00004123"/>
    </source>
</evidence>
<dbReference type="GO" id="GO:0031509">
    <property type="term" value="P:subtelomeric heterochromatin formation"/>
    <property type="evidence" value="ECO:0007669"/>
    <property type="project" value="TreeGrafter"/>
</dbReference>
<evidence type="ECO:0000256" key="4">
    <source>
        <dbReference type="PROSITE-ProRule" id="PRU00475"/>
    </source>
</evidence>
<feature type="region of interest" description="Disordered" evidence="6">
    <location>
        <begin position="1037"/>
        <end position="1087"/>
    </location>
</feature>
<feature type="compositionally biased region" description="Basic and acidic residues" evidence="6">
    <location>
        <begin position="674"/>
        <end position="689"/>
    </location>
</feature>
<dbReference type="GO" id="GO:0005634">
    <property type="term" value="C:nucleus"/>
    <property type="evidence" value="ECO:0007669"/>
    <property type="project" value="UniProtKB-SubCell"/>
</dbReference>
<feature type="compositionally biased region" description="Polar residues" evidence="6">
    <location>
        <begin position="280"/>
        <end position="298"/>
    </location>
</feature>
<feature type="region of interest" description="Disordered" evidence="6">
    <location>
        <begin position="958"/>
        <end position="1003"/>
    </location>
</feature>
<sequence length="1388" mass="161132">MVLFKRKPVEFVPPPELPADFDLDQQIWYIPSTGEWFIDYEEYLDRMNYYNIKKFVCETSGNSNFTYFEALKVEKNEMDLMESKFPNPVKEPILRYVSFSTVPRIDVMVDDVYNKFKDDFFPGDQVMVRGPREKFRGVVREKARFNPIIMSNGTVRDGYCSYRVLLETNEEITVNDSSQMSRERNTFTKWFVKSFLKMSLIRANRVGAPWVVKSNVAKKYRIPAEYPSELKPFKAILEEEIYERHNPLASNGTNQYYSSVIGNNNRSRTRHEKSPDESDNTLSSLSSECTIPESTSSVFEDIKETPPTNSEQEEGRNLQSWKDQWYEILKKCTIYFEPVNSEEVDVELQQKVKDMFEFSGSKFAETFDSETVNFIISLRPYSTRVHYLDDDIFSSVHSHHIKVWHYEKCMRFFKSINITPRKIEQAKIYSKLPGASFADVKKLIIANRNYPKAAIQRQLPIEDRKLLAKAAEKTALFTIEEKKPRGGNHSHHASKPNKPLPPVEDFLLPFNKIHPLSKRPAWKKLNSTFGDPSSLLEVWVFINMYSKALIIDNFTFDDYCTALTWTDKDEQCQLLQEIICSLLTAVIDENGEMQITLPEELMEEDDNEEEEEEESKVKEETPIEDGVKKADGTKSNDQSEGEDKPSVSNTDADGKTDGIIKKEIGSEQQDTEVIEIKDEKELEKTVKEEKEEEEEDSDEITHNAYAAIEYRKISWQSRLENRQFKNGGWVIILLGVFSLVDYIPDCSEAINEIYNVLAPGDYKPTPATLERNFYTSLSPRLRLKALQILVDLLLNGTVIRNYIDEIAEKSSEYRRDRFELIRKIKATLEEARETQKQILDILDDVDTDAIRMKLEREGHPDKPTKRGRGRGGRPSHNYLPPAPTELEKEVAKTNERFDKLIKDRVSKQNELREHREKKKEIEKHLTELNIKRVRYIGRDAFYNRYWWFERNGLPNLGSSAHGDEEDEDENENNDVQSEDEDSEDKSEEEEEEEDNDKGNNEYISDTYLMGRLWVQGPTDSDRRYHLNISDATLKVFEKEKTKSRDPEEGGELEKKSDKNIENDKESADESEKTTEKDNQKPVATKFANSELDKASNKIFDPSGWLAKSCKTLFHLSFEGDNVKKETGEVVINAKGEVSSNQYSAVQRKALSEAPDMLLGGSDWRYLETAEDFDKFVALLNSGGTRERALKKEATELQDAIRKRLQARMSFLGIGKKSDEQIELEKIIKENAVSEEERQILDSLEEENPQAKDKDGEDESESDESSDKDDNEREDSTSTEENDQTNNRKRKLHGNEINHDSKRAKYTSRPAERIAKRQELRRRIRQIEQKDEKRKEAQEELKLIGKDRERENVLQWVNSSALEKFGHTHYEGPKVEPKKNSKKKKRGRR</sequence>
<feature type="region of interest" description="Disordered" evidence="6">
    <location>
        <begin position="853"/>
        <end position="884"/>
    </location>
</feature>
<accession>A0A7D9CZT9</accession>
<evidence type="ECO:0000259" key="7">
    <source>
        <dbReference type="PROSITE" id="PS50827"/>
    </source>
</evidence>
<keyword evidence="10" id="KW-1185">Reference proteome</keyword>
<dbReference type="InterPro" id="IPR036420">
    <property type="entry name" value="BRCT_dom_sf"/>
</dbReference>